<dbReference type="KEGG" id="emi:Emin_0174"/>
<dbReference type="InterPro" id="IPR003661">
    <property type="entry name" value="HisK_dim/P_dom"/>
</dbReference>
<evidence type="ECO:0000256" key="6">
    <source>
        <dbReference type="ARBA" id="ARBA00023012"/>
    </source>
</evidence>
<dbReference type="AlphaFoldDB" id="B2KBQ1"/>
<dbReference type="Gene3D" id="1.10.287.130">
    <property type="match status" value="1"/>
</dbReference>
<evidence type="ECO:0000256" key="2">
    <source>
        <dbReference type="ARBA" id="ARBA00012438"/>
    </source>
</evidence>
<keyword evidence="9" id="KW-1185">Reference proteome</keyword>
<dbReference type="PANTHER" id="PTHR45453:SF1">
    <property type="entry name" value="PHOSPHATE REGULON SENSOR PROTEIN PHOR"/>
    <property type="match status" value="1"/>
</dbReference>
<dbReference type="RefSeq" id="WP_012414353.1">
    <property type="nucleotide sequence ID" value="NC_010644.1"/>
</dbReference>
<organism evidence="8 9">
    <name type="scientific">Elusimicrobium minutum (strain Pei191)</name>
    <dbReference type="NCBI Taxonomy" id="445932"/>
    <lineage>
        <taxon>Bacteria</taxon>
        <taxon>Pseudomonadati</taxon>
        <taxon>Elusimicrobiota</taxon>
        <taxon>Elusimicrobia</taxon>
        <taxon>Elusimicrobiales</taxon>
        <taxon>Elusimicrobiaceae</taxon>
        <taxon>Elusimicrobium</taxon>
    </lineage>
</organism>
<evidence type="ECO:0000313" key="8">
    <source>
        <dbReference type="EMBL" id="ACC97738.1"/>
    </source>
</evidence>
<comment type="catalytic activity">
    <reaction evidence="1">
        <text>ATP + protein L-histidine = ADP + protein N-phospho-L-histidine.</text>
        <dbReference type="EC" id="2.7.13.3"/>
    </reaction>
</comment>
<evidence type="ECO:0000259" key="7">
    <source>
        <dbReference type="PROSITE" id="PS50109"/>
    </source>
</evidence>
<dbReference type="OrthoDB" id="9813151at2"/>
<dbReference type="GO" id="GO:0000155">
    <property type="term" value="F:phosphorelay sensor kinase activity"/>
    <property type="evidence" value="ECO:0007669"/>
    <property type="project" value="InterPro"/>
</dbReference>
<dbReference type="EC" id="2.7.13.3" evidence="2"/>
<keyword evidence="5" id="KW-0418">Kinase</keyword>
<dbReference type="PRINTS" id="PR00344">
    <property type="entry name" value="BCTRLSENSOR"/>
</dbReference>
<dbReference type="PANTHER" id="PTHR45453">
    <property type="entry name" value="PHOSPHATE REGULON SENSOR PROTEIN PHOR"/>
    <property type="match status" value="1"/>
</dbReference>
<dbReference type="InterPro" id="IPR004358">
    <property type="entry name" value="Sig_transdc_His_kin-like_C"/>
</dbReference>
<dbReference type="Gene3D" id="3.30.565.10">
    <property type="entry name" value="Histidine kinase-like ATPase, C-terminal domain"/>
    <property type="match status" value="1"/>
</dbReference>
<dbReference type="SUPFAM" id="SSF47384">
    <property type="entry name" value="Homodimeric domain of signal transducing histidine kinase"/>
    <property type="match status" value="1"/>
</dbReference>
<dbReference type="HOGENOM" id="CLU_1118801_0_0_0"/>
<name>B2KBQ1_ELUMP</name>
<dbReference type="InterPro" id="IPR050351">
    <property type="entry name" value="BphY/WalK/GraS-like"/>
</dbReference>
<dbReference type="SMART" id="SM00388">
    <property type="entry name" value="HisKA"/>
    <property type="match status" value="1"/>
</dbReference>
<dbReference type="InterPro" id="IPR036890">
    <property type="entry name" value="HATPase_C_sf"/>
</dbReference>
<dbReference type="CDD" id="cd00082">
    <property type="entry name" value="HisKA"/>
    <property type="match status" value="1"/>
</dbReference>
<evidence type="ECO:0000313" key="9">
    <source>
        <dbReference type="Proteomes" id="UP000001029"/>
    </source>
</evidence>
<dbReference type="EMBL" id="CP001055">
    <property type="protein sequence ID" value="ACC97738.1"/>
    <property type="molecule type" value="Genomic_DNA"/>
</dbReference>
<evidence type="ECO:0000256" key="5">
    <source>
        <dbReference type="ARBA" id="ARBA00022777"/>
    </source>
</evidence>
<proteinExistence type="predicted"/>
<dbReference type="SUPFAM" id="SSF55874">
    <property type="entry name" value="ATPase domain of HSP90 chaperone/DNA topoisomerase II/histidine kinase"/>
    <property type="match status" value="1"/>
</dbReference>
<keyword evidence="3" id="KW-0597">Phosphoprotein</keyword>
<dbReference type="Proteomes" id="UP000001029">
    <property type="component" value="Chromosome"/>
</dbReference>
<dbReference type="Pfam" id="PF02518">
    <property type="entry name" value="HATPase_c"/>
    <property type="match status" value="1"/>
</dbReference>
<dbReference type="GO" id="GO:0005886">
    <property type="term" value="C:plasma membrane"/>
    <property type="evidence" value="ECO:0007669"/>
    <property type="project" value="TreeGrafter"/>
</dbReference>
<dbReference type="PROSITE" id="PS50109">
    <property type="entry name" value="HIS_KIN"/>
    <property type="match status" value="1"/>
</dbReference>
<feature type="domain" description="Histidine kinase" evidence="7">
    <location>
        <begin position="14"/>
        <end position="248"/>
    </location>
</feature>
<evidence type="ECO:0000256" key="1">
    <source>
        <dbReference type="ARBA" id="ARBA00000085"/>
    </source>
</evidence>
<protein>
    <recommendedName>
        <fullName evidence="2">histidine kinase</fullName>
        <ecNumber evidence="2">2.7.13.3</ecNumber>
    </recommendedName>
</protein>
<gene>
    <name evidence="8" type="ordered locus">Emin_0174</name>
</gene>
<dbReference type="InterPro" id="IPR036097">
    <property type="entry name" value="HisK_dim/P_sf"/>
</dbReference>
<dbReference type="Pfam" id="PF00512">
    <property type="entry name" value="HisKA"/>
    <property type="match status" value="1"/>
</dbReference>
<dbReference type="InterPro" id="IPR005467">
    <property type="entry name" value="His_kinase_dom"/>
</dbReference>
<dbReference type="GO" id="GO:0004721">
    <property type="term" value="F:phosphoprotein phosphatase activity"/>
    <property type="evidence" value="ECO:0007669"/>
    <property type="project" value="TreeGrafter"/>
</dbReference>
<dbReference type="GO" id="GO:0016036">
    <property type="term" value="P:cellular response to phosphate starvation"/>
    <property type="evidence" value="ECO:0007669"/>
    <property type="project" value="TreeGrafter"/>
</dbReference>
<keyword evidence="6" id="KW-0902">Two-component regulatory system</keyword>
<dbReference type="STRING" id="445932.Emin_0174"/>
<dbReference type="SMART" id="SM00387">
    <property type="entry name" value="HATPase_c"/>
    <property type="match status" value="1"/>
</dbReference>
<keyword evidence="4" id="KW-0808">Transferase</keyword>
<evidence type="ECO:0000256" key="3">
    <source>
        <dbReference type="ARBA" id="ARBA00022553"/>
    </source>
</evidence>
<sequence length="248" mass="27824">MTNKDDIASRVLALVSHKLRTPLSIINGYSEAIIAQKSKEKFSPFTEKAFEEINKQGQKLAILVDKLLRFTKIEEMSQLEIVKNEVNLKSLLKEASAECIVYSTEGSNRSIIIKSNNISRDSCAIEIICPDDLMVNIDANYFKMAIKELIDNAIKFNNHIERLIKIYCTKNTNYVSISIKDTGTGIRPGEISRLFEKFYQIDDYFTGQIEGWGLGLPYVKKVMDLHGGSVSVVSDQGSGSVFTLNIPN</sequence>
<accession>B2KBQ1</accession>
<evidence type="ECO:0000256" key="4">
    <source>
        <dbReference type="ARBA" id="ARBA00022679"/>
    </source>
</evidence>
<dbReference type="InterPro" id="IPR003594">
    <property type="entry name" value="HATPase_dom"/>
</dbReference>
<reference evidence="8 9" key="1">
    <citation type="journal article" date="2009" name="Appl. Environ. Microbiol.">
        <title>Genomic analysis of 'Elusimicrobium minutum,' the first cultivated representative of the phylum 'Elusimicrobia' (formerly termite group 1).</title>
        <authorList>
            <person name="Herlemann D.P.R."/>
            <person name="Geissinger O."/>
            <person name="Ikeda-Ohtsubo W."/>
            <person name="Kunin V."/>
            <person name="Sun H."/>
            <person name="Lapidus A."/>
            <person name="Hugenholtz P."/>
            <person name="Brune A."/>
        </authorList>
    </citation>
    <scope>NUCLEOTIDE SEQUENCE [LARGE SCALE GENOMIC DNA]</scope>
    <source>
        <strain evidence="8 9">Pei191</strain>
    </source>
</reference>